<feature type="coiled-coil region" evidence="1">
    <location>
        <begin position="25"/>
        <end position="59"/>
    </location>
</feature>
<reference evidence="3 4" key="1">
    <citation type="submission" date="2023-11" db="EMBL/GenBank/DDBJ databases">
        <title>Plant-associative lifestyle of Vibrio porteresiae and its evolutionary dynamics.</title>
        <authorList>
            <person name="Rameshkumar N."/>
            <person name="Kirti K."/>
        </authorList>
    </citation>
    <scope>NUCLEOTIDE SEQUENCE [LARGE SCALE GENOMIC DNA]</scope>
    <source>
        <strain evidence="3 4">MSSRF60</strain>
    </source>
</reference>
<evidence type="ECO:0000256" key="2">
    <source>
        <dbReference type="SAM" id="Phobius"/>
    </source>
</evidence>
<sequence>MSNSPVSQGEFHSFRVEMRDYMKQQTNLMSQMVELQTKHSNLENQFGRLDRDFDKLEERVRPLEQGQSGTNEKTKYNRDLIWILLGILASVCTFMFKNQVG</sequence>
<comment type="caution">
    <text evidence="3">The sequence shown here is derived from an EMBL/GenBank/DDBJ whole genome shotgun (WGS) entry which is preliminary data.</text>
</comment>
<dbReference type="Gene3D" id="1.20.5.170">
    <property type="match status" value="1"/>
</dbReference>
<organism evidence="3 4">
    <name type="scientific">Vibrio plantisponsor</name>
    <dbReference type="NCBI Taxonomy" id="664643"/>
    <lineage>
        <taxon>Bacteria</taxon>
        <taxon>Pseudomonadati</taxon>
        <taxon>Pseudomonadota</taxon>
        <taxon>Gammaproteobacteria</taxon>
        <taxon>Vibrionales</taxon>
        <taxon>Vibrionaceae</taxon>
        <taxon>Vibrio</taxon>
    </lineage>
</organism>
<accession>A0ABU4IGQ2</accession>
<dbReference type="RefSeq" id="WP_171137792.1">
    <property type="nucleotide sequence ID" value="NZ_AP024893.1"/>
</dbReference>
<dbReference type="Proteomes" id="UP001272325">
    <property type="component" value="Unassembled WGS sequence"/>
</dbReference>
<keyword evidence="4" id="KW-1185">Reference proteome</keyword>
<proteinExistence type="predicted"/>
<keyword evidence="2" id="KW-1133">Transmembrane helix</keyword>
<evidence type="ECO:0000313" key="4">
    <source>
        <dbReference type="Proteomes" id="UP001272325"/>
    </source>
</evidence>
<feature type="transmembrane region" description="Helical" evidence="2">
    <location>
        <begin position="80"/>
        <end position="96"/>
    </location>
</feature>
<evidence type="ECO:0000256" key="1">
    <source>
        <dbReference type="SAM" id="Coils"/>
    </source>
</evidence>
<keyword evidence="1" id="KW-0175">Coiled coil</keyword>
<protein>
    <submittedName>
        <fullName evidence="3">Chromosome partitioning protein ParA</fullName>
    </submittedName>
</protein>
<keyword evidence="2" id="KW-0472">Membrane</keyword>
<name>A0ABU4IGQ2_9VIBR</name>
<gene>
    <name evidence="3" type="ORF">SBW85_07625</name>
</gene>
<evidence type="ECO:0000313" key="3">
    <source>
        <dbReference type="EMBL" id="MDW6017646.1"/>
    </source>
</evidence>
<keyword evidence="2" id="KW-0812">Transmembrane</keyword>
<dbReference type="EMBL" id="JAWRCN010000001">
    <property type="protein sequence ID" value="MDW6017646.1"/>
    <property type="molecule type" value="Genomic_DNA"/>
</dbReference>